<organism evidence="5 6">
    <name type="scientific">Amborella trichopoda</name>
    <dbReference type="NCBI Taxonomy" id="13333"/>
    <lineage>
        <taxon>Eukaryota</taxon>
        <taxon>Viridiplantae</taxon>
        <taxon>Streptophyta</taxon>
        <taxon>Embryophyta</taxon>
        <taxon>Tracheophyta</taxon>
        <taxon>Spermatophyta</taxon>
        <taxon>Magnoliopsida</taxon>
        <taxon>Amborellales</taxon>
        <taxon>Amborellaceae</taxon>
        <taxon>Amborella</taxon>
    </lineage>
</organism>
<dbReference type="HOGENOM" id="CLU_010770_5_0_1"/>
<keyword evidence="6" id="KW-1185">Reference proteome</keyword>
<dbReference type="PANTHER" id="PTHR32116:SF76">
    <property type="entry name" value="GALACTURONOSYLTRANSFERASE 3-RELATED"/>
    <property type="match status" value="1"/>
</dbReference>
<dbReference type="SUPFAM" id="SSF53448">
    <property type="entry name" value="Nucleotide-diphospho-sugar transferases"/>
    <property type="match status" value="1"/>
</dbReference>
<gene>
    <name evidence="5" type="ORF">AMTR_s00007p00049440</name>
</gene>
<name>W1PC06_AMBTC</name>
<evidence type="ECO:0000313" key="6">
    <source>
        <dbReference type="Proteomes" id="UP000017836"/>
    </source>
</evidence>
<dbReference type="GO" id="GO:0071555">
    <property type="term" value="P:cell wall organization"/>
    <property type="evidence" value="ECO:0007669"/>
    <property type="project" value="UniProtKB-KW"/>
</dbReference>
<accession>W1PC06</accession>
<protein>
    <recommendedName>
        <fullName evidence="4">Hexosyltransferase</fullName>
        <ecNumber evidence="4">2.4.1.-</ecNumber>
    </recommendedName>
</protein>
<keyword evidence="3 4" id="KW-0808">Transferase</keyword>
<dbReference type="EC" id="2.4.1.-" evidence="4"/>
<dbReference type="Gene3D" id="3.90.550.10">
    <property type="entry name" value="Spore Coat Polysaccharide Biosynthesis Protein SpsA, Chain A"/>
    <property type="match status" value="1"/>
</dbReference>
<dbReference type="GO" id="GO:0047262">
    <property type="term" value="F:polygalacturonate 4-alpha-galacturonosyltransferase activity"/>
    <property type="evidence" value="ECO:0007669"/>
    <property type="project" value="InterPro"/>
</dbReference>
<comment type="subcellular location">
    <subcellularLocation>
        <location evidence="4">Golgi apparatus membrane</location>
        <topology evidence="4">Single-pass type II membrane protein</topology>
    </subcellularLocation>
</comment>
<dbReference type="Pfam" id="PF01501">
    <property type="entry name" value="Glyco_transf_8"/>
    <property type="match status" value="1"/>
</dbReference>
<evidence type="ECO:0000256" key="1">
    <source>
        <dbReference type="ARBA" id="ARBA00004877"/>
    </source>
</evidence>
<dbReference type="eggNOG" id="ENOG502QSDQ">
    <property type="taxonomic scope" value="Eukaryota"/>
</dbReference>
<dbReference type="PANTHER" id="PTHR32116">
    <property type="entry name" value="GALACTURONOSYLTRANSFERASE 4-RELATED"/>
    <property type="match status" value="1"/>
</dbReference>
<dbReference type="InterPro" id="IPR029993">
    <property type="entry name" value="GAUT"/>
</dbReference>
<dbReference type="InterPro" id="IPR002495">
    <property type="entry name" value="Glyco_trans_8"/>
</dbReference>
<dbReference type="Proteomes" id="UP000017836">
    <property type="component" value="Unassembled WGS sequence"/>
</dbReference>
<evidence type="ECO:0000256" key="2">
    <source>
        <dbReference type="ARBA" id="ARBA00006351"/>
    </source>
</evidence>
<comment type="similarity">
    <text evidence="2 4">Belongs to the glycosyltransferase 8 family.</text>
</comment>
<evidence type="ECO:0000313" key="5">
    <source>
        <dbReference type="EMBL" id="ERN05214.1"/>
    </source>
</evidence>
<proteinExistence type="inferred from homology"/>
<dbReference type="UniPathway" id="UPA00845"/>
<dbReference type="EMBL" id="KI394011">
    <property type="protein sequence ID" value="ERN05214.1"/>
    <property type="molecule type" value="Genomic_DNA"/>
</dbReference>
<dbReference type="STRING" id="13333.W1PC06"/>
<dbReference type="Gramene" id="ERN05214">
    <property type="protein sequence ID" value="ERN05214"/>
    <property type="gene ID" value="AMTR_s00007p00049440"/>
</dbReference>
<keyword evidence="4" id="KW-0961">Cell wall biogenesis/degradation</keyword>
<keyword evidence="3 4" id="KW-0328">Glycosyltransferase</keyword>
<dbReference type="CDD" id="cd06429">
    <property type="entry name" value="GT8_like_1"/>
    <property type="match status" value="1"/>
</dbReference>
<evidence type="ECO:0000256" key="3">
    <source>
        <dbReference type="ARBA" id="ARBA00022676"/>
    </source>
</evidence>
<dbReference type="AlphaFoldDB" id="W1PC06"/>
<sequence>MGRVLAWAKKDLEDYSLVARKLRAMLQIAEESVTAFKKESMFLTQVAAKLIPKPIHCLSLRLTTEYFLMFPTDQDSKAKDPRIDDPSLYHYALFSDNVLATSVVVNSTLTSAKQPEKHVFHIVTDKLNFAAMKMWFLTNPPGDASVYVENVDDFKWLNSSYCPVLRQLESEALKAYYFKAEHPTTIAAADTNLKYRNPKYLSMLNHLRFYLPQVYPKLEKVLFLDDDIVVQKDLTPLWDVDMKGMVNGAVETCKESFHRFDKYLNFSNPIISQNFDPNACGWAFGMNMFDLKEWRKRDMTSIYHRWQNLNENRTLWKLGSLPPGLITFYNLTYPMDKSWHVLGLGYDATVNETDIHDAGVIHYNGNLKPWLELAISKFIPFWTKYVPVDHPYLQQCNVV</sequence>
<comment type="pathway">
    <text evidence="1 4">Glycan metabolism; pectin biosynthesis.</text>
</comment>
<dbReference type="GO" id="GO:0000139">
    <property type="term" value="C:Golgi membrane"/>
    <property type="evidence" value="ECO:0007669"/>
    <property type="project" value="UniProtKB-SubCell"/>
</dbReference>
<reference evidence="6" key="1">
    <citation type="journal article" date="2013" name="Science">
        <title>The Amborella genome and the evolution of flowering plants.</title>
        <authorList>
            <consortium name="Amborella Genome Project"/>
        </authorList>
    </citation>
    <scope>NUCLEOTIDE SEQUENCE [LARGE SCALE GENOMIC DNA]</scope>
</reference>
<dbReference type="OMA" id="NETDIHD"/>
<dbReference type="GO" id="GO:0045489">
    <property type="term" value="P:pectin biosynthetic process"/>
    <property type="evidence" value="ECO:0007669"/>
    <property type="project" value="UniProtKB-UniPathway"/>
</dbReference>
<keyword evidence="4" id="KW-0333">Golgi apparatus</keyword>
<dbReference type="InterPro" id="IPR029044">
    <property type="entry name" value="Nucleotide-diphossugar_trans"/>
</dbReference>
<evidence type="ECO:0000256" key="4">
    <source>
        <dbReference type="RuleBase" id="RU362027"/>
    </source>
</evidence>